<evidence type="ECO:0000313" key="1">
    <source>
        <dbReference type="Proteomes" id="UP000887565"/>
    </source>
</evidence>
<sequence length="269" mass="31170">MITIFKIPTVGNRPYSASLLTILQSLSLLDLDCVASDVVTTTEPDSDNFSFRGGSMGYQQWDLIEQFIAAVCSMDSSQKDLPEFLNYLQQILTNLLCKSVKNVETQTSHLDDILENVHDRENNQEFKSGEQERKKRRGFKKKLSNFWNFTGKNSTAAAAEESPKKLSSKKKRVNYKLKSGSNNARRLNSSKKLKAHLYLPYPTERNKTEFNQRNVTERKEIFVSFGSVGIYRRSIVFQKITLILSDRKWIFRLKVSNCWRSVPYRERQE</sequence>
<organism evidence="1 2">
    <name type="scientific">Romanomermis culicivorax</name>
    <name type="common">Nematode worm</name>
    <dbReference type="NCBI Taxonomy" id="13658"/>
    <lineage>
        <taxon>Eukaryota</taxon>
        <taxon>Metazoa</taxon>
        <taxon>Ecdysozoa</taxon>
        <taxon>Nematoda</taxon>
        <taxon>Enoplea</taxon>
        <taxon>Dorylaimia</taxon>
        <taxon>Mermithida</taxon>
        <taxon>Mermithoidea</taxon>
        <taxon>Mermithidae</taxon>
        <taxon>Romanomermis</taxon>
    </lineage>
</organism>
<reference evidence="2" key="1">
    <citation type="submission" date="2022-11" db="UniProtKB">
        <authorList>
            <consortium name="WormBaseParasite"/>
        </authorList>
    </citation>
    <scope>IDENTIFICATION</scope>
</reference>
<protein>
    <submittedName>
        <fullName evidence="2">Uncharacterized protein</fullName>
    </submittedName>
</protein>
<dbReference type="AlphaFoldDB" id="A0A915JEA2"/>
<name>A0A915JEA2_ROMCU</name>
<accession>A0A915JEA2</accession>
<evidence type="ECO:0000313" key="2">
    <source>
        <dbReference type="WBParaSite" id="nRc.2.0.1.t24850-RA"/>
    </source>
</evidence>
<proteinExistence type="predicted"/>
<keyword evidence="1" id="KW-1185">Reference proteome</keyword>
<dbReference type="Proteomes" id="UP000887565">
    <property type="component" value="Unplaced"/>
</dbReference>
<dbReference type="WBParaSite" id="nRc.2.0.1.t24850-RA">
    <property type="protein sequence ID" value="nRc.2.0.1.t24850-RA"/>
    <property type="gene ID" value="nRc.2.0.1.g24850"/>
</dbReference>